<dbReference type="Proteomes" id="UP001501788">
    <property type="component" value="Unassembled WGS sequence"/>
</dbReference>
<dbReference type="SUPFAM" id="SSF109604">
    <property type="entry name" value="HD-domain/PDEase-like"/>
    <property type="match status" value="1"/>
</dbReference>
<dbReference type="InterPro" id="IPR052567">
    <property type="entry name" value="OP_Dioxygenase"/>
</dbReference>
<dbReference type="PANTHER" id="PTHR40202">
    <property type="match status" value="1"/>
</dbReference>
<comment type="caution">
    <text evidence="1">The sequence shown here is derived from an EMBL/GenBank/DDBJ whole genome shotgun (WGS) entry which is preliminary data.</text>
</comment>
<evidence type="ECO:0000313" key="1">
    <source>
        <dbReference type="EMBL" id="GAA4430219.1"/>
    </source>
</evidence>
<gene>
    <name evidence="1" type="ORF">GCM10023090_31290</name>
</gene>
<protein>
    <submittedName>
        <fullName evidence="1">HD domain-containing protein</fullName>
    </submittedName>
</protein>
<dbReference type="Gene3D" id="1.10.3210.10">
    <property type="entry name" value="Hypothetical protein af1432"/>
    <property type="match status" value="1"/>
</dbReference>
<dbReference type="EMBL" id="BAABEX010000031">
    <property type="protein sequence ID" value="GAA4430219.1"/>
    <property type="molecule type" value="Genomic_DNA"/>
</dbReference>
<dbReference type="RefSeq" id="WP_345067456.1">
    <property type="nucleotide sequence ID" value="NZ_BAABEX010000031.1"/>
</dbReference>
<reference evidence="2" key="1">
    <citation type="journal article" date="2019" name="Int. J. Syst. Evol. Microbiol.">
        <title>The Global Catalogue of Microorganisms (GCM) 10K type strain sequencing project: providing services to taxonomists for standard genome sequencing and annotation.</title>
        <authorList>
            <consortium name="The Broad Institute Genomics Platform"/>
            <consortium name="The Broad Institute Genome Sequencing Center for Infectious Disease"/>
            <person name="Wu L."/>
            <person name="Ma J."/>
        </authorList>
    </citation>
    <scope>NUCLEOTIDE SEQUENCE [LARGE SCALE GENOMIC DNA]</scope>
    <source>
        <strain evidence="2">JCM 31890</strain>
    </source>
</reference>
<evidence type="ECO:0000313" key="2">
    <source>
        <dbReference type="Proteomes" id="UP001501788"/>
    </source>
</evidence>
<accession>A0ABP8LJS0</accession>
<sequence>MALDLDTIERLLREQGARQYGREAVSQLDHALQCAHRAEQAGEGDVLVVACLLHDLGHLIAAERAAERPAGVAADADDLHQYTVMPFLRGLLPEAVLEPIRLHVEAKRYLCHAEPGYFASLSPVSVHSLAQQGGVFSAAEAAGFLKHAYAAEAVRLRRYDDHAKVPGRATPDLAHYLPLVERLRQQALANV</sequence>
<keyword evidence="2" id="KW-1185">Reference proteome</keyword>
<dbReference type="PANTHER" id="PTHR40202:SF1">
    <property type="entry name" value="HD DOMAIN-CONTAINING PROTEIN"/>
    <property type="match status" value="1"/>
</dbReference>
<name>A0ABP8LJS0_9BURK</name>
<proteinExistence type="predicted"/>
<dbReference type="InterPro" id="IPR017670">
    <property type="entry name" value="Phosphonate_degrad-assoc"/>
</dbReference>
<dbReference type="NCBIfam" id="TIGR03276">
    <property type="entry name" value="Phn-HD"/>
    <property type="match status" value="1"/>
</dbReference>
<organism evidence="1 2">
    <name type="scientific">Acidovorax lacteus</name>
    <dbReference type="NCBI Taxonomy" id="1924988"/>
    <lineage>
        <taxon>Bacteria</taxon>
        <taxon>Pseudomonadati</taxon>
        <taxon>Pseudomonadota</taxon>
        <taxon>Betaproteobacteria</taxon>
        <taxon>Burkholderiales</taxon>
        <taxon>Comamonadaceae</taxon>
        <taxon>Acidovorax</taxon>
    </lineage>
</organism>